<protein>
    <submittedName>
        <fullName evidence="1">Uncharacterized protein</fullName>
    </submittedName>
</protein>
<dbReference type="OrthoDB" id="194359at2"/>
<dbReference type="Proteomes" id="UP000279089">
    <property type="component" value="Unassembled WGS sequence"/>
</dbReference>
<dbReference type="EMBL" id="RMBX01000012">
    <property type="protein sequence ID" value="RPD39172.1"/>
    <property type="molecule type" value="Genomic_DNA"/>
</dbReference>
<proteinExistence type="predicted"/>
<comment type="caution">
    <text evidence="1">The sequence shown here is derived from an EMBL/GenBank/DDBJ whole genome shotgun (WGS) entry which is preliminary data.</text>
</comment>
<evidence type="ECO:0000313" key="1">
    <source>
        <dbReference type="EMBL" id="RPD39172.1"/>
    </source>
</evidence>
<accession>A0A3N4M707</accession>
<gene>
    <name evidence="1" type="ORF">EG028_21410</name>
</gene>
<organism evidence="1 2">
    <name type="scientific">Chitinophaga barathri</name>
    <dbReference type="NCBI Taxonomy" id="1647451"/>
    <lineage>
        <taxon>Bacteria</taxon>
        <taxon>Pseudomonadati</taxon>
        <taxon>Bacteroidota</taxon>
        <taxon>Chitinophagia</taxon>
        <taxon>Chitinophagales</taxon>
        <taxon>Chitinophagaceae</taxon>
        <taxon>Chitinophaga</taxon>
    </lineage>
</organism>
<sequence>MNILPIFVIMNQHNGMRPQDIAVLIKIAVSQESLMNKDLATALHLSPAEIGYSLQRSAYARLIDLSKRKVMRNTFLEFIEYGLPVVFPAIKGPLAIGVPTAYSAPVMASYLMNNSSQEQIVWAHPDGTARGETISPLYPNAIVAALNDPELHNLLALVDVMRLGKVREKKIAIKLLSQKFDIGHA</sequence>
<name>A0A3N4M707_9BACT</name>
<evidence type="ECO:0000313" key="2">
    <source>
        <dbReference type="Proteomes" id="UP000279089"/>
    </source>
</evidence>
<keyword evidence="2" id="KW-1185">Reference proteome</keyword>
<dbReference type="AlphaFoldDB" id="A0A3N4M707"/>
<reference evidence="2" key="1">
    <citation type="submission" date="2018-11" db="EMBL/GenBank/DDBJ databases">
        <title>Chitinophaga lutea sp.nov., isolate from arsenic contaminated soil.</title>
        <authorList>
            <person name="Zong Y."/>
        </authorList>
    </citation>
    <scope>NUCLEOTIDE SEQUENCE [LARGE SCALE GENOMIC DNA]</scope>
    <source>
        <strain evidence="2">YLT18</strain>
    </source>
</reference>